<sequence length="142" mass="15430">MRPSLWESRSGTLHTSSPTPAGPRGPRIAWQELDPLRGSLGHKLTLENLPPASLNTLFPHIIRSGECMPPTPLPSDAKHAPHVHLPGRAHGVPVPRHRLKRTLPHNTLAAVRLHNGALAVHISSIACLPPCAARTHTRQHCL</sequence>
<evidence type="ECO:0000313" key="3">
    <source>
        <dbReference type="Proteomes" id="UP001152622"/>
    </source>
</evidence>
<reference evidence="2" key="1">
    <citation type="journal article" date="2023" name="Science">
        <title>Genome structures resolve the early diversification of teleost fishes.</title>
        <authorList>
            <person name="Parey E."/>
            <person name="Louis A."/>
            <person name="Montfort J."/>
            <person name="Bouchez O."/>
            <person name="Roques C."/>
            <person name="Iampietro C."/>
            <person name="Lluch J."/>
            <person name="Castinel A."/>
            <person name="Donnadieu C."/>
            <person name="Desvignes T."/>
            <person name="Floi Bucao C."/>
            <person name="Jouanno E."/>
            <person name="Wen M."/>
            <person name="Mejri S."/>
            <person name="Dirks R."/>
            <person name="Jansen H."/>
            <person name="Henkel C."/>
            <person name="Chen W.J."/>
            <person name="Zahm M."/>
            <person name="Cabau C."/>
            <person name="Klopp C."/>
            <person name="Thompson A.W."/>
            <person name="Robinson-Rechavi M."/>
            <person name="Braasch I."/>
            <person name="Lecointre G."/>
            <person name="Bobe J."/>
            <person name="Postlethwait J.H."/>
            <person name="Berthelot C."/>
            <person name="Roest Crollius H."/>
            <person name="Guiguen Y."/>
        </authorList>
    </citation>
    <scope>NUCLEOTIDE SEQUENCE</scope>
    <source>
        <strain evidence="2">WJC10195</strain>
    </source>
</reference>
<protein>
    <submittedName>
        <fullName evidence="2">Uncharacterized protein</fullName>
    </submittedName>
</protein>
<name>A0A9Q1FLH7_SYNKA</name>
<organism evidence="2 3">
    <name type="scientific">Synaphobranchus kaupii</name>
    <name type="common">Kaup's arrowtooth eel</name>
    <dbReference type="NCBI Taxonomy" id="118154"/>
    <lineage>
        <taxon>Eukaryota</taxon>
        <taxon>Metazoa</taxon>
        <taxon>Chordata</taxon>
        <taxon>Craniata</taxon>
        <taxon>Vertebrata</taxon>
        <taxon>Euteleostomi</taxon>
        <taxon>Actinopterygii</taxon>
        <taxon>Neopterygii</taxon>
        <taxon>Teleostei</taxon>
        <taxon>Anguilliformes</taxon>
        <taxon>Synaphobranchidae</taxon>
        <taxon>Synaphobranchus</taxon>
    </lineage>
</organism>
<evidence type="ECO:0000256" key="1">
    <source>
        <dbReference type="SAM" id="MobiDB-lite"/>
    </source>
</evidence>
<dbReference type="Proteomes" id="UP001152622">
    <property type="component" value="Chromosome 5"/>
</dbReference>
<keyword evidence="3" id="KW-1185">Reference proteome</keyword>
<dbReference type="AlphaFoldDB" id="A0A9Q1FLH7"/>
<dbReference type="EMBL" id="JAINUF010000005">
    <property type="protein sequence ID" value="KAJ8361135.1"/>
    <property type="molecule type" value="Genomic_DNA"/>
</dbReference>
<evidence type="ECO:0000313" key="2">
    <source>
        <dbReference type="EMBL" id="KAJ8361135.1"/>
    </source>
</evidence>
<gene>
    <name evidence="2" type="ORF">SKAU_G00176600</name>
</gene>
<feature type="compositionally biased region" description="Polar residues" evidence="1">
    <location>
        <begin position="7"/>
        <end position="19"/>
    </location>
</feature>
<proteinExistence type="predicted"/>
<comment type="caution">
    <text evidence="2">The sequence shown here is derived from an EMBL/GenBank/DDBJ whole genome shotgun (WGS) entry which is preliminary data.</text>
</comment>
<feature type="region of interest" description="Disordered" evidence="1">
    <location>
        <begin position="1"/>
        <end position="26"/>
    </location>
</feature>
<accession>A0A9Q1FLH7</accession>